<organism evidence="2 3">
    <name type="scientific">Salmo salar</name>
    <name type="common">Atlantic salmon</name>
    <dbReference type="NCBI Taxonomy" id="8030"/>
    <lineage>
        <taxon>Eukaryota</taxon>
        <taxon>Metazoa</taxon>
        <taxon>Chordata</taxon>
        <taxon>Craniata</taxon>
        <taxon>Vertebrata</taxon>
        <taxon>Euteleostomi</taxon>
        <taxon>Actinopterygii</taxon>
        <taxon>Neopterygii</taxon>
        <taxon>Teleostei</taxon>
        <taxon>Protacanthopterygii</taxon>
        <taxon>Salmoniformes</taxon>
        <taxon>Salmonidae</taxon>
        <taxon>Salmoninae</taxon>
        <taxon>Salmo</taxon>
    </lineage>
</organism>
<accession>A0ABM3EBM5</accession>
<evidence type="ECO:0000256" key="1">
    <source>
        <dbReference type="SAM" id="Coils"/>
    </source>
</evidence>
<reference evidence="3" key="1">
    <citation type="submission" date="2025-08" db="UniProtKB">
        <authorList>
            <consortium name="RefSeq"/>
        </authorList>
    </citation>
    <scope>IDENTIFICATION</scope>
</reference>
<keyword evidence="1" id="KW-0175">Coiled coil</keyword>
<dbReference type="GeneID" id="123733127"/>
<feature type="coiled-coil region" evidence="1">
    <location>
        <begin position="37"/>
        <end position="64"/>
    </location>
</feature>
<dbReference type="RefSeq" id="XP_045568458.1">
    <property type="nucleotide sequence ID" value="XM_045712502.1"/>
</dbReference>
<keyword evidence="2" id="KW-1185">Reference proteome</keyword>
<gene>
    <name evidence="3" type="primary">LOC123733127</name>
</gene>
<sequence>MEERIIFAVSSKPCLFDTTADSYRDINTKKCCLETSVHDSRIARRRLEEEVERTQGQVSEREKDREREEEVWVSSFRPAALVLLPHSFFSGSIYCALGNEWQFYSQTLYYIIHKCCPHRCIKTLNVTYNCDHRLHRCSETLYNVYIIHKYDHHRCCETLYNVYIIHKYDHHRCCEILYNVYIIHKYDHHRCSETLYNVYIIHKYHHHRCSHGRR</sequence>
<evidence type="ECO:0000313" key="3">
    <source>
        <dbReference type="RefSeq" id="XP_045568458.1"/>
    </source>
</evidence>
<evidence type="ECO:0000313" key="2">
    <source>
        <dbReference type="Proteomes" id="UP001652741"/>
    </source>
</evidence>
<name>A0ABM3EBM5_SALSA</name>
<protein>
    <submittedName>
        <fullName evidence="3">Uncharacterized protein</fullName>
    </submittedName>
</protein>
<dbReference type="Proteomes" id="UP001652741">
    <property type="component" value="Unplaced"/>
</dbReference>
<proteinExistence type="predicted"/>